<name>A0A1X6NTE8_PORUM</name>
<proteinExistence type="predicted"/>
<accession>A0A1X6NTE8</accession>
<evidence type="ECO:0000313" key="3">
    <source>
        <dbReference type="Proteomes" id="UP000218209"/>
    </source>
</evidence>
<protein>
    <submittedName>
        <fullName evidence="2">Uncharacterized protein</fullName>
    </submittedName>
</protein>
<dbReference type="Proteomes" id="UP000218209">
    <property type="component" value="Unassembled WGS sequence"/>
</dbReference>
<sequence length="214" mass="21043">MALAEPPAPPPASSQVAVAGPPRRRRSADHRCCDGGAGGGPLTDSLPPLDAFARRPPTSPCAPFAPVSALPPPLHRARRSLASPWPRLPAGRAADAHARGSSAPDKRRRLPSPVDVAAVAAAAGAVPAEPLLPAAVLGFTAVAGGGERPAGKGPRAAAAEAASAAAVRGPVGRPAVAGSGGAAASAAAAEASTKALRARFVRALLLSTLRLEEA</sequence>
<dbReference type="AlphaFoldDB" id="A0A1X6NTE8"/>
<evidence type="ECO:0000313" key="2">
    <source>
        <dbReference type="EMBL" id="OSX71776.1"/>
    </source>
</evidence>
<dbReference type="EMBL" id="KV919109">
    <property type="protein sequence ID" value="OSX71776.1"/>
    <property type="molecule type" value="Genomic_DNA"/>
</dbReference>
<feature type="compositionally biased region" description="Pro residues" evidence="1">
    <location>
        <begin position="1"/>
        <end position="12"/>
    </location>
</feature>
<feature type="region of interest" description="Disordered" evidence="1">
    <location>
        <begin position="1"/>
        <end position="111"/>
    </location>
</feature>
<reference evidence="2 3" key="1">
    <citation type="submission" date="2017-03" db="EMBL/GenBank/DDBJ databases">
        <title>WGS assembly of Porphyra umbilicalis.</title>
        <authorList>
            <person name="Brawley S.H."/>
            <person name="Blouin N.A."/>
            <person name="Ficko-Blean E."/>
            <person name="Wheeler G.L."/>
            <person name="Lohr M."/>
            <person name="Goodson H.V."/>
            <person name="Jenkins J.W."/>
            <person name="Blaby-Haas C.E."/>
            <person name="Helliwell K.E."/>
            <person name="Chan C."/>
            <person name="Marriage T."/>
            <person name="Bhattacharya D."/>
            <person name="Klein A.S."/>
            <person name="Badis Y."/>
            <person name="Brodie J."/>
            <person name="Cao Y."/>
            <person name="Collen J."/>
            <person name="Dittami S.M."/>
            <person name="Gachon C.M."/>
            <person name="Green B.R."/>
            <person name="Karpowicz S."/>
            <person name="Kim J.W."/>
            <person name="Kudahl U."/>
            <person name="Lin S."/>
            <person name="Michel G."/>
            <person name="Mittag M."/>
            <person name="Olson B.J."/>
            <person name="Pangilinan J."/>
            <person name="Peng Y."/>
            <person name="Qiu H."/>
            <person name="Shu S."/>
            <person name="Singer J.T."/>
            <person name="Smith A.G."/>
            <person name="Sprecher B.N."/>
            <person name="Wagner V."/>
            <person name="Wang W."/>
            <person name="Wang Z.-Y."/>
            <person name="Yan J."/>
            <person name="Yarish C."/>
            <person name="Zoeuner-Riek S."/>
            <person name="Zhuang Y."/>
            <person name="Zou Y."/>
            <person name="Lindquist E.A."/>
            <person name="Grimwood J."/>
            <person name="Barry K."/>
            <person name="Rokhsar D.S."/>
            <person name="Schmutz J."/>
            <person name="Stiller J.W."/>
            <person name="Grossman A.R."/>
            <person name="Prochnik S.E."/>
        </authorList>
    </citation>
    <scope>NUCLEOTIDE SEQUENCE [LARGE SCALE GENOMIC DNA]</scope>
    <source>
        <strain evidence="2">4086291</strain>
    </source>
</reference>
<evidence type="ECO:0000256" key="1">
    <source>
        <dbReference type="SAM" id="MobiDB-lite"/>
    </source>
</evidence>
<gene>
    <name evidence="2" type="ORF">BU14_0502s0010</name>
</gene>
<keyword evidence="3" id="KW-1185">Reference proteome</keyword>
<organism evidence="2 3">
    <name type="scientific">Porphyra umbilicalis</name>
    <name type="common">Purple laver</name>
    <name type="synonym">Red alga</name>
    <dbReference type="NCBI Taxonomy" id="2786"/>
    <lineage>
        <taxon>Eukaryota</taxon>
        <taxon>Rhodophyta</taxon>
        <taxon>Bangiophyceae</taxon>
        <taxon>Bangiales</taxon>
        <taxon>Bangiaceae</taxon>
        <taxon>Porphyra</taxon>
    </lineage>
</organism>